<dbReference type="PANTHER" id="PTHR10728">
    <property type="entry name" value="CYTOSOLIC PHOSPHOLIPASE A2"/>
    <property type="match status" value="1"/>
</dbReference>
<dbReference type="OrthoDB" id="4084751at2759"/>
<dbReference type="SMART" id="SM00022">
    <property type="entry name" value="PLAc"/>
    <property type="match status" value="1"/>
</dbReference>
<dbReference type="PANTHER" id="PTHR10728:SF33">
    <property type="entry name" value="LYSOPHOSPHOLIPASE 1-RELATED"/>
    <property type="match status" value="1"/>
</dbReference>
<dbReference type="Gene3D" id="3.40.1090.10">
    <property type="entry name" value="Cytosolic phospholipase A2 catalytic domain"/>
    <property type="match status" value="1"/>
</dbReference>
<dbReference type="EC" id="3.1.1.5" evidence="2 9"/>
<dbReference type="SUPFAM" id="SSF52151">
    <property type="entry name" value="FabD/lysophospholipase-like"/>
    <property type="match status" value="1"/>
</dbReference>
<feature type="domain" description="PLA2c" evidence="10">
    <location>
        <begin position="31"/>
        <end position="601"/>
    </location>
</feature>
<evidence type="ECO:0000313" key="11">
    <source>
        <dbReference type="EMBL" id="KAF7364406.1"/>
    </source>
</evidence>
<evidence type="ECO:0000313" key="12">
    <source>
        <dbReference type="Proteomes" id="UP000623467"/>
    </source>
</evidence>
<keyword evidence="6 8" id="KW-0443">Lipid metabolism</keyword>
<evidence type="ECO:0000256" key="7">
    <source>
        <dbReference type="ARBA" id="ARBA00023180"/>
    </source>
</evidence>
<protein>
    <recommendedName>
        <fullName evidence="2 9">Lysophospholipase</fullName>
        <ecNumber evidence="2 9">3.1.1.5</ecNumber>
    </recommendedName>
</protein>
<dbReference type="GO" id="GO:0004623">
    <property type="term" value="F:phospholipase A2 activity"/>
    <property type="evidence" value="ECO:0007669"/>
    <property type="project" value="TreeGrafter"/>
</dbReference>
<sequence>MKSIPSILAIALGGSAFAAGASAPTPPAYGTCASDITYVRPASEGLSPEESNWLDSRRPQVVSALESYLTLAAIPGFDVGTYISTISANGSSVPVIGQAYSGGGTRATMGGIGFYQSFDSRYSKSVAAKTGGLSQATTYVAGLSGGCAAVMALAVNDFVDVQTLVTGGAFNNSDVPDSAYEVLQLKANAGFNLSIADVAGPAEIFYPAKGVIGPTFSGLLSSAAYTNGSVPLPFLIMAEGIPRGLPGSNSYDGILFPINNATNQTIYEISPIEFGSWQGRARAFTPTSLLGTPLEAGVPVNESECVTGWDSSAWVIGAAVSAFADWVVIVDTNNTRGIFSRAESQQKRAELAYPPNETELIAESQVAELGAFITGVLPRILSLLGNATIQEVGYGLVTNPFLGYDKSEASLQEQATLVLVDAGESGQENPIWPLIQPVRKMDFLLVSDSSGVELSSGWMNGTNLINTAAMAVANNVPFPKLPDVNTFLINNYTLAPVFFGKSTPITDFSCNEPEVPLLLYVADAPYSAYSNATTVVGTGPSEAQIQLLLQNTLDLVSQSNTTWAQCIACGSILRSLERLGQAIPDQCKLCFEEHCWQGEMATGTPPFVAPPLLLSPDTTFAEWNETTWQPAFSGTGTVSNASTT</sequence>
<name>A0A8H7DA87_9AGAR</name>
<dbReference type="InterPro" id="IPR016035">
    <property type="entry name" value="Acyl_Trfase/lysoPLipase"/>
</dbReference>
<feature type="chain" id="PRO_5034371444" description="Lysophospholipase" evidence="9">
    <location>
        <begin position="24"/>
        <end position="644"/>
    </location>
</feature>
<evidence type="ECO:0000256" key="2">
    <source>
        <dbReference type="ARBA" id="ARBA00013274"/>
    </source>
</evidence>
<gene>
    <name evidence="11" type="ORF">MSAN_01101400</name>
</gene>
<dbReference type="InterPro" id="IPR002642">
    <property type="entry name" value="LysoPLipase_cat_dom"/>
</dbReference>
<dbReference type="GO" id="GO:0004622">
    <property type="term" value="F:phosphatidylcholine lysophospholipase activity"/>
    <property type="evidence" value="ECO:0007669"/>
    <property type="project" value="UniProtKB-EC"/>
</dbReference>
<reference evidence="11" key="1">
    <citation type="submission" date="2020-05" db="EMBL/GenBank/DDBJ databases">
        <title>Mycena genomes resolve the evolution of fungal bioluminescence.</title>
        <authorList>
            <person name="Tsai I.J."/>
        </authorList>
    </citation>
    <scope>NUCLEOTIDE SEQUENCE</scope>
    <source>
        <strain evidence="11">160909Yilan</strain>
    </source>
</reference>
<evidence type="ECO:0000256" key="5">
    <source>
        <dbReference type="ARBA" id="ARBA00022963"/>
    </source>
</evidence>
<feature type="signal peptide" evidence="9">
    <location>
        <begin position="1"/>
        <end position="23"/>
    </location>
</feature>
<evidence type="ECO:0000259" key="10">
    <source>
        <dbReference type="PROSITE" id="PS51210"/>
    </source>
</evidence>
<organism evidence="11 12">
    <name type="scientific">Mycena sanguinolenta</name>
    <dbReference type="NCBI Taxonomy" id="230812"/>
    <lineage>
        <taxon>Eukaryota</taxon>
        <taxon>Fungi</taxon>
        <taxon>Dikarya</taxon>
        <taxon>Basidiomycota</taxon>
        <taxon>Agaricomycotina</taxon>
        <taxon>Agaricomycetes</taxon>
        <taxon>Agaricomycetidae</taxon>
        <taxon>Agaricales</taxon>
        <taxon>Marasmiineae</taxon>
        <taxon>Mycenaceae</taxon>
        <taxon>Mycena</taxon>
    </lineage>
</organism>
<keyword evidence="3 9" id="KW-0732">Signal</keyword>
<dbReference type="AlphaFoldDB" id="A0A8H7DA87"/>
<keyword evidence="7" id="KW-0325">Glycoprotein</keyword>
<evidence type="ECO:0000256" key="6">
    <source>
        <dbReference type="ARBA" id="ARBA00023098"/>
    </source>
</evidence>
<dbReference type="Pfam" id="PF01735">
    <property type="entry name" value="PLA2_B"/>
    <property type="match status" value="1"/>
</dbReference>
<evidence type="ECO:0000256" key="3">
    <source>
        <dbReference type="ARBA" id="ARBA00022729"/>
    </source>
</evidence>
<proteinExistence type="inferred from homology"/>
<dbReference type="Proteomes" id="UP000623467">
    <property type="component" value="Unassembled WGS sequence"/>
</dbReference>
<keyword evidence="12" id="KW-1185">Reference proteome</keyword>
<evidence type="ECO:0000256" key="9">
    <source>
        <dbReference type="RuleBase" id="RU362103"/>
    </source>
</evidence>
<evidence type="ECO:0000256" key="4">
    <source>
        <dbReference type="ARBA" id="ARBA00022801"/>
    </source>
</evidence>
<keyword evidence="5 8" id="KW-0442">Lipid degradation</keyword>
<comment type="similarity">
    <text evidence="1 9">Belongs to the lysophospholipase family.</text>
</comment>
<dbReference type="PROSITE" id="PS51210">
    <property type="entry name" value="PLA2C"/>
    <property type="match status" value="1"/>
</dbReference>
<dbReference type="GO" id="GO:0046475">
    <property type="term" value="P:glycerophospholipid catabolic process"/>
    <property type="evidence" value="ECO:0007669"/>
    <property type="project" value="TreeGrafter"/>
</dbReference>
<dbReference type="GO" id="GO:0005829">
    <property type="term" value="C:cytosol"/>
    <property type="evidence" value="ECO:0007669"/>
    <property type="project" value="TreeGrafter"/>
</dbReference>
<accession>A0A8H7DA87</accession>
<dbReference type="EMBL" id="JACAZH010000007">
    <property type="protein sequence ID" value="KAF7364406.1"/>
    <property type="molecule type" value="Genomic_DNA"/>
</dbReference>
<evidence type="ECO:0000256" key="1">
    <source>
        <dbReference type="ARBA" id="ARBA00008780"/>
    </source>
</evidence>
<comment type="catalytic activity">
    <reaction evidence="9">
        <text>a 1-acyl-sn-glycero-3-phosphocholine + H2O = sn-glycerol 3-phosphocholine + a fatty acid + H(+)</text>
        <dbReference type="Rhea" id="RHEA:15177"/>
        <dbReference type="ChEBI" id="CHEBI:15377"/>
        <dbReference type="ChEBI" id="CHEBI:15378"/>
        <dbReference type="ChEBI" id="CHEBI:16870"/>
        <dbReference type="ChEBI" id="CHEBI:28868"/>
        <dbReference type="ChEBI" id="CHEBI:58168"/>
        <dbReference type="EC" id="3.1.1.5"/>
    </reaction>
</comment>
<evidence type="ECO:0000256" key="8">
    <source>
        <dbReference type="PROSITE-ProRule" id="PRU00555"/>
    </source>
</evidence>
<comment type="caution">
    <text evidence="11">The sequence shown here is derived from an EMBL/GenBank/DDBJ whole genome shotgun (WGS) entry which is preliminary data.</text>
</comment>
<keyword evidence="4 8" id="KW-0378">Hydrolase</keyword>